<keyword evidence="3" id="KW-1185">Reference proteome</keyword>
<name>A0ABR2C568_9ROSI</name>
<dbReference type="EMBL" id="JBBPBM010000068">
    <property type="protein sequence ID" value="KAK8513862.1"/>
    <property type="molecule type" value="Genomic_DNA"/>
</dbReference>
<feature type="transmembrane region" description="Helical" evidence="1">
    <location>
        <begin position="142"/>
        <end position="163"/>
    </location>
</feature>
<reference evidence="2 3" key="1">
    <citation type="journal article" date="2024" name="G3 (Bethesda)">
        <title>Genome assembly of Hibiscus sabdariffa L. provides insights into metabolisms of medicinal natural products.</title>
        <authorList>
            <person name="Kim T."/>
        </authorList>
    </citation>
    <scope>NUCLEOTIDE SEQUENCE [LARGE SCALE GENOMIC DNA]</scope>
    <source>
        <strain evidence="2">TK-2024</strain>
        <tissue evidence="2">Old leaves</tissue>
    </source>
</reference>
<organism evidence="2 3">
    <name type="scientific">Hibiscus sabdariffa</name>
    <name type="common">roselle</name>
    <dbReference type="NCBI Taxonomy" id="183260"/>
    <lineage>
        <taxon>Eukaryota</taxon>
        <taxon>Viridiplantae</taxon>
        <taxon>Streptophyta</taxon>
        <taxon>Embryophyta</taxon>
        <taxon>Tracheophyta</taxon>
        <taxon>Spermatophyta</taxon>
        <taxon>Magnoliopsida</taxon>
        <taxon>eudicotyledons</taxon>
        <taxon>Gunneridae</taxon>
        <taxon>Pentapetalae</taxon>
        <taxon>rosids</taxon>
        <taxon>malvids</taxon>
        <taxon>Malvales</taxon>
        <taxon>Malvaceae</taxon>
        <taxon>Malvoideae</taxon>
        <taxon>Hibiscus</taxon>
    </lineage>
</organism>
<dbReference type="PANTHER" id="PTHR34211">
    <property type="entry name" value="CALCINEURIN-LIKE METALLO-PHOSPHOESTERASE SUPERFAMILY PROTEIN"/>
    <property type="match status" value="1"/>
</dbReference>
<comment type="caution">
    <text evidence="2">The sequence shown here is derived from an EMBL/GenBank/DDBJ whole genome shotgun (WGS) entry which is preliminary data.</text>
</comment>
<keyword evidence="1" id="KW-0812">Transmembrane</keyword>
<evidence type="ECO:0000256" key="1">
    <source>
        <dbReference type="SAM" id="Phobius"/>
    </source>
</evidence>
<keyword evidence="1" id="KW-1133">Transmembrane helix</keyword>
<protein>
    <submittedName>
        <fullName evidence="2">Uncharacterized protein</fullName>
    </submittedName>
</protein>
<accession>A0ABR2C568</accession>
<sequence>MTRVHEEDQQDDLFYDHLSEKKDLWFDFMTDTGDGGNSSYVMARLLAQPSLWLNKDDSMLKLSRRDLLLIGGDHVYVVFEEELPCFTSSKRWWVSGLDLSLHADIDVYQYQYFSELVKTKVLLLTASAIAFVPSKLARKKRAIIGVLHVSAHLVVALILMLLLELEVRSLSLFGRYDNFSLVTFMEEALHVRIANYKSFTRFYINLDSDLEVFTLAIDKVPKEWRLDPDWDAEAKRPQKWNH</sequence>
<proteinExistence type="predicted"/>
<evidence type="ECO:0000313" key="3">
    <source>
        <dbReference type="Proteomes" id="UP001472677"/>
    </source>
</evidence>
<keyword evidence="1" id="KW-0472">Membrane</keyword>
<evidence type="ECO:0000313" key="2">
    <source>
        <dbReference type="EMBL" id="KAK8513862.1"/>
    </source>
</evidence>
<gene>
    <name evidence="2" type="ORF">V6N12_037230</name>
</gene>
<dbReference type="Proteomes" id="UP001472677">
    <property type="component" value="Unassembled WGS sequence"/>
</dbReference>
<dbReference type="PANTHER" id="PTHR34211:SF3">
    <property type="entry name" value="CALCINEURIN-LIKE METALLO-PHOSPHOESTERASE SUPERFAMILY PROTEIN"/>
    <property type="match status" value="1"/>
</dbReference>